<dbReference type="EMBL" id="VBQZ03000069">
    <property type="protein sequence ID" value="MXQ91272.1"/>
    <property type="molecule type" value="Genomic_DNA"/>
</dbReference>
<proteinExistence type="predicted"/>
<feature type="region of interest" description="Disordered" evidence="1">
    <location>
        <begin position="115"/>
        <end position="200"/>
    </location>
</feature>
<comment type="caution">
    <text evidence="2">The sequence shown here is derived from an EMBL/GenBank/DDBJ whole genome shotgun (WGS) entry which is preliminary data.</text>
</comment>
<evidence type="ECO:0000256" key="1">
    <source>
        <dbReference type="SAM" id="MobiDB-lite"/>
    </source>
</evidence>
<feature type="compositionally biased region" description="Pro residues" evidence="1">
    <location>
        <begin position="150"/>
        <end position="160"/>
    </location>
</feature>
<dbReference type="AlphaFoldDB" id="A0A6B0RNW8"/>
<gene>
    <name evidence="2" type="ORF">E5288_WYG009483</name>
</gene>
<reference evidence="2" key="1">
    <citation type="submission" date="2019-10" db="EMBL/GenBank/DDBJ databases">
        <title>The sequence and de novo assembly of the wild yak genome.</title>
        <authorList>
            <person name="Liu Y."/>
        </authorList>
    </citation>
    <scope>NUCLEOTIDE SEQUENCE [LARGE SCALE GENOMIC DNA]</scope>
    <source>
        <strain evidence="2">WY2019</strain>
    </source>
</reference>
<organism evidence="2 3">
    <name type="scientific">Bos mutus</name>
    <name type="common">wild yak</name>
    <dbReference type="NCBI Taxonomy" id="72004"/>
    <lineage>
        <taxon>Eukaryota</taxon>
        <taxon>Metazoa</taxon>
        <taxon>Chordata</taxon>
        <taxon>Craniata</taxon>
        <taxon>Vertebrata</taxon>
        <taxon>Euteleostomi</taxon>
        <taxon>Mammalia</taxon>
        <taxon>Eutheria</taxon>
        <taxon>Laurasiatheria</taxon>
        <taxon>Artiodactyla</taxon>
        <taxon>Ruminantia</taxon>
        <taxon>Pecora</taxon>
        <taxon>Bovidae</taxon>
        <taxon>Bovinae</taxon>
        <taxon>Bos</taxon>
    </lineage>
</organism>
<evidence type="ECO:0000313" key="3">
    <source>
        <dbReference type="Proteomes" id="UP000322234"/>
    </source>
</evidence>
<protein>
    <submittedName>
        <fullName evidence="2">Uncharacterized protein</fullName>
    </submittedName>
</protein>
<evidence type="ECO:0000313" key="2">
    <source>
        <dbReference type="EMBL" id="MXQ91272.1"/>
    </source>
</evidence>
<name>A0A6B0RNW8_9CETA</name>
<keyword evidence="3" id="KW-1185">Reference proteome</keyword>
<accession>A0A6B0RNW8</accession>
<dbReference type="Proteomes" id="UP000322234">
    <property type="component" value="Unassembled WGS sequence"/>
</dbReference>
<sequence length="200" mass="21486">MDLRFFNLIDKPVRAENDSGRSHQQRLPSFMTATKVAASEWDTAGACDQPIAPALMRTDPAKNNGDAWLGAERLGSEGAGPQFSSVEELIPGFCPGKRKTLPISICESVEIVSAEPQPPGRSITSPPESDVSRLVTLQHVSAHPVRVPQPHQPSTPPPRPQESDLRGLAVTPRNQFQSRSISDEEKASPTPGPTALAVAE</sequence>